<protein>
    <submittedName>
        <fullName evidence="1">Uncharacterized protein</fullName>
    </submittedName>
</protein>
<dbReference type="RefSeq" id="WP_033934829.1">
    <property type="nucleotide sequence ID" value="NZ_AZEQ01000031.1"/>
</dbReference>
<dbReference type="Proteomes" id="UP000050901">
    <property type="component" value="Unassembled WGS sequence"/>
</dbReference>
<name>A0A0R1NUZ8_LIMMU</name>
<evidence type="ECO:0000313" key="2">
    <source>
        <dbReference type="Proteomes" id="UP000050901"/>
    </source>
</evidence>
<accession>A0A0R1NUZ8</accession>
<evidence type="ECO:0000313" key="1">
    <source>
        <dbReference type="EMBL" id="KRL23628.1"/>
    </source>
</evidence>
<gene>
    <name evidence="1" type="ORF">FC47_GL001387</name>
</gene>
<dbReference type="PATRIC" id="fig|1423771.3.peg.1399"/>
<comment type="caution">
    <text evidence="1">The sequence shown here is derived from an EMBL/GenBank/DDBJ whole genome shotgun (WGS) entry which is preliminary data.</text>
</comment>
<reference evidence="1 2" key="1">
    <citation type="journal article" date="2015" name="Genome Announc.">
        <title>Expanding the biotechnology potential of lactobacilli through comparative genomics of 213 strains and associated genera.</title>
        <authorList>
            <person name="Sun Z."/>
            <person name="Harris H.M."/>
            <person name="McCann A."/>
            <person name="Guo C."/>
            <person name="Argimon S."/>
            <person name="Zhang W."/>
            <person name="Yang X."/>
            <person name="Jeffery I.B."/>
            <person name="Cooney J.C."/>
            <person name="Kagawa T.F."/>
            <person name="Liu W."/>
            <person name="Song Y."/>
            <person name="Salvetti E."/>
            <person name="Wrobel A."/>
            <person name="Rasinkangas P."/>
            <person name="Parkhill J."/>
            <person name="Rea M.C."/>
            <person name="O'Sullivan O."/>
            <person name="Ritari J."/>
            <person name="Douillard F.P."/>
            <person name="Paul Ross R."/>
            <person name="Yang R."/>
            <person name="Briner A.E."/>
            <person name="Felis G.E."/>
            <person name="de Vos W.M."/>
            <person name="Barrangou R."/>
            <person name="Klaenhammer T.R."/>
            <person name="Caufield P.W."/>
            <person name="Cui Y."/>
            <person name="Zhang H."/>
            <person name="O'Toole P.W."/>
        </authorList>
    </citation>
    <scope>NUCLEOTIDE SEQUENCE [LARGE SCALE GENOMIC DNA]</scope>
    <source>
        <strain evidence="1 2">DSM 13345</strain>
    </source>
</reference>
<proteinExistence type="predicted"/>
<sequence>MNNDLKGRIDRVSLVSLNLAWGFMNKKYGLPETRPHNPYHETEQHLTIDRNGLVRFNSFYIDGQKETVTPIRRQRFLMKPEQISRLFAYLHEIFDGGYPPYTITDGPTWHLAIANQQGQIYQYEGMMVQDEWLLGLNGVLHECVDEIDGLWGVEC</sequence>
<dbReference type="AlphaFoldDB" id="A0A0R1NUZ8"/>
<organism evidence="1 2">
    <name type="scientific">Limosilactobacillus mucosae DSM 13345</name>
    <dbReference type="NCBI Taxonomy" id="1423771"/>
    <lineage>
        <taxon>Bacteria</taxon>
        <taxon>Bacillati</taxon>
        <taxon>Bacillota</taxon>
        <taxon>Bacilli</taxon>
        <taxon>Lactobacillales</taxon>
        <taxon>Lactobacillaceae</taxon>
        <taxon>Limosilactobacillus</taxon>
    </lineage>
</organism>
<dbReference type="EMBL" id="AZEQ01000031">
    <property type="protein sequence ID" value="KRL23628.1"/>
    <property type="molecule type" value="Genomic_DNA"/>
</dbReference>